<keyword evidence="6" id="KW-1185">Reference proteome</keyword>
<evidence type="ECO:0000256" key="1">
    <source>
        <dbReference type="ARBA" id="ARBA00022927"/>
    </source>
</evidence>
<evidence type="ECO:0000256" key="3">
    <source>
        <dbReference type="SAM" id="MobiDB-lite"/>
    </source>
</evidence>
<dbReference type="InterPro" id="IPR006011">
    <property type="entry name" value="Syntaxin_N"/>
</dbReference>
<evidence type="ECO:0000313" key="5">
    <source>
        <dbReference type="EMBL" id="KAF9593720.1"/>
    </source>
</evidence>
<reference evidence="5 6" key="1">
    <citation type="submission" date="2020-10" db="EMBL/GenBank/DDBJ databases">
        <title>The Coptis chinensis genome and diversification of protoberbering-type alkaloids.</title>
        <authorList>
            <person name="Wang B."/>
            <person name="Shu S."/>
            <person name="Song C."/>
            <person name="Liu Y."/>
        </authorList>
    </citation>
    <scope>NUCLEOTIDE SEQUENCE [LARGE SCALE GENOMIC DNA]</scope>
    <source>
        <strain evidence="5">HL-2020</strain>
        <tissue evidence="5">Leaf</tissue>
    </source>
</reference>
<accession>A0A835H573</accession>
<gene>
    <name evidence="5" type="ORF">IFM89_024724</name>
</gene>
<dbReference type="SMART" id="SM00503">
    <property type="entry name" value="SynN"/>
    <property type="match status" value="1"/>
</dbReference>
<dbReference type="GO" id="GO:0016020">
    <property type="term" value="C:membrane"/>
    <property type="evidence" value="ECO:0007669"/>
    <property type="project" value="InterPro"/>
</dbReference>
<feature type="compositionally biased region" description="Polar residues" evidence="3">
    <location>
        <begin position="1"/>
        <end position="22"/>
    </location>
</feature>
<protein>
    <recommendedName>
        <fullName evidence="4">Syntaxin N-terminal domain-containing protein</fullName>
    </recommendedName>
</protein>
<comment type="caution">
    <text evidence="5">The sequence shown here is derived from an EMBL/GenBank/DDBJ whole genome shotgun (WGS) entry which is preliminary data.</text>
</comment>
<proteinExistence type="predicted"/>
<organism evidence="5 6">
    <name type="scientific">Coptis chinensis</name>
    <dbReference type="NCBI Taxonomy" id="261450"/>
    <lineage>
        <taxon>Eukaryota</taxon>
        <taxon>Viridiplantae</taxon>
        <taxon>Streptophyta</taxon>
        <taxon>Embryophyta</taxon>
        <taxon>Tracheophyta</taxon>
        <taxon>Spermatophyta</taxon>
        <taxon>Magnoliopsida</taxon>
        <taxon>Ranunculales</taxon>
        <taxon>Ranunculaceae</taxon>
        <taxon>Coptidoideae</taxon>
        <taxon>Coptis</taxon>
    </lineage>
</organism>
<dbReference type="SUPFAM" id="SSF47661">
    <property type="entry name" value="t-snare proteins"/>
    <property type="match status" value="1"/>
</dbReference>
<evidence type="ECO:0000313" key="6">
    <source>
        <dbReference type="Proteomes" id="UP000631114"/>
    </source>
</evidence>
<dbReference type="Gene3D" id="1.20.58.70">
    <property type="match status" value="1"/>
</dbReference>
<keyword evidence="1" id="KW-0813">Transport</keyword>
<dbReference type="GO" id="GO:0015031">
    <property type="term" value="P:protein transport"/>
    <property type="evidence" value="ECO:0007669"/>
    <property type="project" value="UniProtKB-KW"/>
</dbReference>
<feature type="region of interest" description="Disordered" evidence="3">
    <location>
        <begin position="1"/>
        <end position="30"/>
    </location>
</feature>
<name>A0A835H573_9MAGN</name>
<dbReference type="CDD" id="cd00179">
    <property type="entry name" value="SynN"/>
    <property type="match status" value="1"/>
</dbReference>
<dbReference type="OrthoDB" id="1721651at2759"/>
<dbReference type="FunFam" id="1.20.58.70:FF:000003">
    <property type="entry name" value="Qa-SNARE, Sso1/Syntaxin1-type, SYP12A-group"/>
    <property type="match status" value="1"/>
</dbReference>
<feature type="coiled-coil region" evidence="2">
    <location>
        <begin position="38"/>
        <end position="65"/>
    </location>
</feature>
<keyword evidence="1" id="KW-0653">Protein transport</keyword>
<dbReference type="EMBL" id="JADFTS010000008">
    <property type="protein sequence ID" value="KAF9593720.1"/>
    <property type="molecule type" value="Genomic_DNA"/>
</dbReference>
<feature type="domain" description="Syntaxin N-terminal" evidence="4">
    <location>
        <begin position="33"/>
        <end position="159"/>
    </location>
</feature>
<evidence type="ECO:0000256" key="2">
    <source>
        <dbReference type="SAM" id="Coils"/>
    </source>
</evidence>
<dbReference type="AlphaFoldDB" id="A0A835H573"/>
<keyword evidence="2" id="KW-0175">Coiled coil</keyword>
<dbReference type="Pfam" id="PF00804">
    <property type="entry name" value="Syntaxin"/>
    <property type="match status" value="1"/>
</dbReference>
<dbReference type="GO" id="GO:0016192">
    <property type="term" value="P:vesicle-mediated transport"/>
    <property type="evidence" value="ECO:0007669"/>
    <property type="project" value="InterPro"/>
</dbReference>
<dbReference type="InterPro" id="IPR010989">
    <property type="entry name" value="SNARE"/>
</dbReference>
<sequence>MNDLFSGSFSRFKSEPNNSPDNYNPKGGVQMSAMGANLDKFFEDVEGIKDELKEIEQLHQHLHQSHETLKTIHNAKSIKNLRSQMDSDISLALKKAKLIKVRLEALDRSNASNRTQPGCGPGSSSDRTRTSVLNGLRKKLKDSMEGFNTLRQEIGSEYKETVKRRFFTITGESPDDKTVEILISTGESESLLQKAIQEQGRGKSY</sequence>
<dbReference type="Proteomes" id="UP000631114">
    <property type="component" value="Unassembled WGS sequence"/>
</dbReference>
<evidence type="ECO:0000259" key="4">
    <source>
        <dbReference type="SMART" id="SM00503"/>
    </source>
</evidence>
<feature type="region of interest" description="Disordered" evidence="3">
    <location>
        <begin position="109"/>
        <end position="130"/>
    </location>
</feature>